<dbReference type="EMBL" id="JACOFV010000002">
    <property type="protein sequence ID" value="MBC3861047.1"/>
    <property type="molecule type" value="Genomic_DNA"/>
</dbReference>
<reference evidence="1" key="1">
    <citation type="submission" date="2020-08" db="EMBL/GenBank/DDBJ databases">
        <title>Novel species isolated from subtropical streams in China.</title>
        <authorList>
            <person name="Lu H."/>
        </authorList>
    </citation>
    <scope>NUCLEOTIDE SEQUENCE</scope>
    <source>
        <strain evidence="1">KACC 12607</strain>
    </source>
</reference>
<dbReference type="Proteomes" id="UP000634011">
    <property type="component" value="Unassembled WGS sequence"/>
</dbReference>
<protein>
    <submittedName>
        <fullName evidence="1">Uncharacterized protein</fullName>
    </submittedName>
</protein>
<sequence length="227" mass="25659">MLSTTPHHSSVIEFPVPQAWRDIIYTVIFDVMEDNYASVKRGAFGKCAEFAIVGARVLKILTNAPYKAVGGGQIMDCGDEQYVLITPTRNERRNARNLAEMKFYHCWVQLDAQSMSTGGIEFVDFTLLYDRLTAHLLNKPYTLSNSAAYFWGDAKALDLPIPASLNNHPSLKERQSGWYWTDSICCRLLLKYENENAAYFSALTSKILYRIADEAEKCFAPTSTASW</sequence>
<evidence type="ECO:0000313" key="2">
    <source>
        <dbReference type="Proteomes" id="UP000634011"/>
    </source>
</evidence>
<accession>A0A923HG84</accession>
<gene>
    <name evidence="1" type="ORF">H8K32_02960</name>
</gene>
<proteinExistence type="predicted"/>
<name>A0A923HG84_9BURK</name>
<keyword evidence="2" id="KW-1185">Reference proteome</keyword>
<evidence type="ECO:0000313" key="1">
    <source>
        <dbReference type="EMBL" id="MBC3861047.1"/>
    </source>
</evidence>
<comment type="caution">
    <text evidence="1">The sequence shown here is derived from an EMBL/GenBank/DDBJ whole genome shotgun (WGS) entry which is preliminary data.</text>
</comment>
<organism evidence="1 2">
    <name type="scientific">Undibacterium jejuense</name>
    <dbReference type="NCBI Taxonomy" id="1344949"/>
    <lineage>
        <taxon>Bacteria</taxon>
        <taxon>Pseudomonadati</taxon>
        <taxon>Pseudomonadota</taxon>
        <taxon>Betaproteobacteria</taxon>
        <taxon>Burkholderiales</taxon>
        <taxon>Oxalobacteraceae</taxon>
        <taxon>Undibacterium</taxon>
    </lineage>
</organism>
<dbReference type="AlphaFoldDB" id="A0A923HG84"/>